<dbReference type="GO" id="GO:0016903">
    <property type="term" value="F:oxidoreductase activity, acting on the aldehyde or oxo group of donors"/>
    <property type="evidence" value="ECO:0007669"/>
    <property type="project" value="InterPro"/>
</dbReference>
<proteinExistence type="predicted"/>
<dbReference type="PANTHER" id="PTHR43854:SF1">
    <property type="entry name" value="INDOLEPYRUVATE OXIDOREDUCTASE SUBUNIT IORB"/>
    <property type="match status" value="1"/>
</dbReference>
<dbReference type="Gene3D" id="3.40.920.10">
    <property type="entry name" value="Pyruvate-ferredoxin oxidoreductase, PFOR, domain III"/>
    <property type="match status" value="1"/>
</dbReference>
<keyword evidence="5" id="KW-1185">Reference proteome</keyword>
<sequence>MKSDIILAGVGGQGILSIAAVLGMAALKENLHLKQAETHGMSQRGGAVVSHLRISDQPIASDLIQLGTADLILSVEPMESLRYLPFLSAKGYLVTNTNPFINIPNYPDVEQVLAEVGKLPRFVAIDADQIAKEVGNVRASNMVMLGAASPFIDLEFSKLEDGIRTIFERKGEAIVELNLAALRAGRSFAEKNM</sequence>
<keyword evidence="2" id="KW-0812">Transmembrane</keyword>
<feature type="domain" description="Pyruvate/ketoisovalerate oxidoreductase catalytic" evidence="3">
    <location>
        <begin position="11"/>
        <end position="186"/>
    </location>
</feature>
<comment type="caution">
    <text evidence="4">The sequence shown here is derived from an EMBL/GenBank/DDBJ whole genome shotgun (WGS) entry which is preliminary data.</text>
</comment>
<dbReference type="InterPro" id="IPR002869">
    <property type="entry name" value="Pyrv_flavodox_OxRed_cen"/>
</dbReference>
<keyword evidence="2" id="KW-1133">Transmembrane helix</keyword>
<dbReference type="NCBIfam" id="NF005324">
    <property type="entry name" value="PRK06853.1-4"/>
    <property type="match status" value="1"/>
</dbReference>
<protein>
    <submittedName>
        <fullName evidence="4">Indolepyruvate oxidoreductase subunit beta</fullName>
    </submittedName>
</protein>
<dbReference type="InterPro" id="IPR052198">
    <property type="entry name" value="IorB_Oxidoreductase"/>
</dbReference>
<evidence type="ECO:0000313" key="5">
    <source>
        <dbReference type="Proteomes" id="UP001163821"/>
    </source>
</evidence>
<name>A0AA41Y6K8_9BACT</name>
<accession>A0AA41Y6K8</accession>
<organism evidence="4 5">
    <name type="scientific">Gaoshiqia sediminis</name>
    <dbReference type="NCBI Taxonomy" id="2986998"/>
    <lineage>
        <taxon>Bacteria</taxon>
        <taxon>Pseudomonadati</taxon>
        <taxon>Bacteroidota</taxon>
        <taxon>Bacteroidia</taxon>
        <taxon>Marinilabiliales</taxon>
        <taxon>Prolixibacteraceae</taxon>
        <taxon>Gaoshiqia</taxon>
    </lineage>
</organism>
<evidence type="ECO:0000313" key="4">
    <source>
        <dbReference type="EMBL" id="MCW0482062.1"/>
    </source>
</evidence>
<dbReference type="EMBL" id="JAPAAF010000004">
    <property type="protein sequence ID" value="MCW0482062.1"/>
    <property type="molecule type" value="Genomic_DNA"/>
</dbReference>
<dbReference type="SUPFAM" id="SSF53323">
    <property type="entry name" value="Pyruvate-ferredoxin oxidoreductase, PFOR, domain III"/>
    <property type="match status" value="1"/>
</dbReference>
<dbReference type="AlphaFoldDB" id="A0AA41Y6K8"/>
<reference evidence="4" key="1">
    <citation type="submission" date="2022-10" db="EMBL/GenBank/DDBJ databases">
        <title>Gaoshiqiia sediminis gen. nov., sp. nov., isolated from coastal sediment.</title>
        <authorList>
            <person name="Yu W.X."/>
            <person name="Mu D.S."/>
            <person name="Du J.Z."/>
            <person name="Liang Y.Q."/>
        </authorList>
    </citation>
    <scope>NUCLEOTIDE SEQUENCE</scope>
    <source>
        <strain evidence="4">A06</strain>
    </source>
</reference>
<evidence type="ECO:0000259" key="3">
    <source>
        <dbReference type="Pfam" id="PF01558"/>
    </source>
</evidence>
<keyword evidence="1" id="KW-0560">Oxidoreductase</keyword>
<dbReference type="Pfam" id="PF01558">
    <property type="entry name" value="POR"/>
    <property type="match status" value="1"/>
</dbReference>
<feature type="transmembrane region" description="Helical" evidence="2">
    <location>
        <begin position="6"/>
        <end position="27"/>
    </location>
</feature>
<gene>
    <name evidence="4" type="ORF">N2K84_04920</name>
</gene>
<keyword evidence="2" id="KW-0472">Membrane</keyword>
<dbReference type="Proteomes" id="UP001163821">
    <property type="component" value="Unassembled WGS sequence"/>
</dbReference>
<dbReference type="PANTHER" id="PTHR43854">
    <property type="entry name" value="INDOLEPYRUVATE OXIDOREDUCTASE SUBUNIT IORB"/>
    <property type="match status" value="1"/>
</dbReference>
<dbReference type="InterPro" id="IPR019752">
    <property type="entry name" value="Pyrv/ketoisovalerate_OxRed_cat"/>
</dbReference>
<dbReference type="RefSeq" id="WP_282590667.1">
    <property type="nucleotide sequence ID" value="NZ_JAPAAF010000004.1"/>
</dbReference>
<evidence type="ECO:0000256" key="1">
    <source>
        <dbReference type="ARBA" id="ARBA00023002"/>
    </source>
</evidence>
<evidence type="ECO:0000256" key="2">
    <source>
        <dbReference type="SAM" id="Phobius"/>
    </source>
</evidence>